<accession>R2SQ32</accession>
<reference evidence="2 4" key="1">
    <citation type="submission" date="2013-02" db="EMBL/GenBank/DDBJ databases">
        <title>The Genome Sequence of Enterococcus pallens BAA-351.</title>
        <authorList>
            <consortium name="The Broad Institute Genome Sequencing Platform"/>
            <consortium name="The Broad Institute Genome Sequencing Center for Infectious Disease"/>
            <person name="Earl A.M."/>
            <person name="Gilmore M.S."/>
            <person name="Lebreton F."/>
            <person name="Walker B."/>
            <person name="Young S.K."/>
            <person name="Zeng Q."/>
            <person name="Gargeya S."/>
            <person name="Fitzgerald M."/>
            <person name="Haas B."/>
            <person name="Abouelleil A."/>
            <person name="Alvarado L."/>
            <person name="Arachchi H.M."/>
            <person name="Berlin A.M."/>
            <person name="Chapman S.B."/>
            <person name="Dewar J."/>
            <person name="Goldberg J."/>
            <person name="Griggs A."/>
            <person name="Gujja S."/>
            <person name="Hansen M."/>
            <person name="Howarth C."/>
            <person name="Imamovic A."/>
            <person name="Larimer J."/>
            <person name="McCowan C."/>
            <person name="Murphy C."/>
            <person name="Neiman D."/>
            <person name="Pearson M."/>
            <person name="Priest M."/>
            <person name="Roberts A."/>
            <person name="Saif S."/>
            <person name="Shea T."/>
            <person name="Sisk P."/>
            <person name="Sykes S."/>
            <person name="Wortman J."/>
            <person name="Nusbaum C."/>
            <person name="Birren B."/>
        </authorList>
    </citation>
    <scope>NUCLEOTIDE SEQUENCE [LARGE SCALE GENOMIC DNA]</scope>
    <source>
        <strain evidence="2 4">ATCC BAA-351</strain>
    </source>
</reference>
<evidence type="ECO:0000313" key="2">
    <source>
        <dbReference type="EMBL" id="EOH97345.1"/>
    </source>
</evidence>
<dbReference type="PATRIC" id="fig|1158607.3.peg.12"/>
<dbReference type="EMBL" id="AJAQ01000001">
    <property type="protein sequence ID" value="EOH97719.1"/>
    <property type="molecule type" value="Genomic_DNA"/>
</dbReference>
<evidence type="ECO:0008006" key="5">
    <source>
        <dbReference type="Google" id="ProtNLM"/>
    </source>
</evidence>
<comment type="caution">
    <text evidence="2">The sequence shown here is derived from an EMBL/GenBank/DDBJ whole genome shotgun (WGS) entry which is preliminary data.</text>
</comment>
<dbReference type="HOGENOM" id="CLU_102868_1_0_9"/>
<dbReference type="EMBL" id="AJAQ01000001">
    <property type="protein sequence ID" value="EOH97345.1"/>
    <property type="molecule type" value="Genomic_DNA"/>
</dbReference>
<evidence type="ECO:0000256" key="1">
    <source>
        <dbReference type="SAM" id="SignalP"/>
    </source>
</evidence>
<dbReference type="RefSeq" id="WP_010755078.1">
    <property type="nucleotide sequence ID" value="NZ_ASWD01000002.1"/>
</dbReference>
<keyword evidence="4" id="KW-1185">Reference proteome</keyword>
<organism evidence="2 4">
    <name type="scientific">Enterococcus pallens ATCC BAA-351</name>
    <dbReference type="NCBI Taxonomy" id="1158607"/>
    <lineage>
        <taxon>Bacteria</taxon>
        <taxon>Bacillati</taxon>
        <taxon>Bacillota</taxon>
        <taxon>Bacilli</taxon>
        <taxon>Lactobacillales</taxon>
        <taxon>Enterococcaceae</taxon>
        <taxon>Enterococcus</taxon>
    </lineage>
</organism>
<dbReference type="AlphaFoldDB" id="R2SQ32"/>
<evidence type="ECO:0000313" key="3">
    <source>
        <dbReference type="EMBL" id="EOH97719.1"/>
    </source>
</evidence>
<dbReference type="OrthoDB" id="2058406at2"/>
<evidence type="ECO:0000313" key="4">
    <source>
        <dbReference type="Proteomes" id="UP000013782"/>
    </source>
</evidence>
<name>R2SQ32_9ENTE</name>
<feature type="chain" id="PRO_5007722842" description="Alternate signal-mediated exported protein" evidence="1">
    <location>
        <begin position="33"/>
        <end position="215"/>
    </location>
</feature>
<proteinExistence type="predicted"/>
<dbReference type="eggNOG" id="ENOG5032DBH">
    <property type="taxonomic scope" value="Bacteria"/>
</dbReference>
<dbReference type="Proteomes" id="UP000013782">
    <property type="component" value="Unassembled WGS sequence"/>
</dbReference>
<gene>
    <name evidence="2" type="ORF">UAU_00013</name>
    <name evidence="3" type="ORF">UAU_00387</name>
</gene>
<feature type="signal peptide" evidence="1">
    <location>
        <begin position="1"/>
        <end position="32"/>
    </location>
</feature>
<sequence>MKQRRKNRRKFYLFIAVSCLLLLLGGSYLVYAAMTAEDKKENDFLIGQVETELDEVFNEGIQEIKKNTSVTKTVKIKNTGTINQFVRVMILPEVRTSIAGDPDNYQILSLKLGTDLILEGLDATEWVDGEDGYYYYIKEALEPGKPTTALFEKIRLSAQISDQYHDATFTISLKVETINCAKHVYRDAWWQGVVPSVNGDPLKIVDEALTGKTEN</sequence>
<protein>
    <recommendedName>
        <fullName evidence="5">Alternate signal-mediated exported protein</fullName>
    </recommendedName>
</protein>
<keyword evidence="1" id="KW-0732">Signal</keyword>